<evidence type="ECO:0000313" key="1">
    <source>
        <dbReference type="EMBL" id="CAG8772865.1"/>
    </source>
</evidence>
<proteinExistence type="predicted"/>
<gene>
    <name evidence="1" type="ORF">CPELLU_LOCUS15967</name>
</gene>
<dbReference type="EMBL" id="CAJVQA010022237">
    <property type="protein sequence ID" value="CAG8772865.1"/>
    <property type="molecule type" value="Genomic_DNA"/>
</dbReference>
<organism evidence="1 2">
    <name type="scientific">Cetraspora pellucida</name>
    <dbReference type="NCBI Taxonomy" id="1433469"/>
    <lineage>
        <taxon>Eukaryota</taxon>
        <taxon>Fungi</taxon>
        <taxon>Fungi incertae sedis</taxon>
        <taxon>Mucoromycota</taxon>
        <taxon>Glomeromycotina</taxon>
        <taxon>Glomeromycetes</taxon>
        <taxon>Diversisporales</taxon>
        <taxon>Gigasporaceae</taxon>
        <taxon>Cetraspora</taxon>
    </lineage>
</organism>
<comment type="caution">
    <text evidence="1">The sequence shown here is derived from an EMBL/GenBank/DDBJ whole genome shotgun (WGS) entry which is preliminary data.</text>
</comment>
<dbReference type="AlphaFoldDB" id="A0A9N9JC87"/>
<reference evidence="1" key="1">
    <citation type="submission" date="2021-06" db="EMBL/GenBank/DDBJ databases">
        <authorList>
            <person name="Kallberg Y."/>
            <person name="Tangrot J."/>
            <person name="Rosling A."/>
        </authorList>
    </citation>
    <scope>NUCLEOTIDE SEQUENCE</scope>
    <source>
        <strain evidence="1">FL966</strain>
    </source>
</reference>
<keyword evidence="2" id="KW-1185">Reference proteome</keyword>
<name>A0A9N9JC87_9GLOM</name>
<sequence>MHYKNNLQEFSRFMCKDEYNFSTEYITINGNQILVRRSSRLKNIQPKKYIFKRPYKKKFKILYCEKCNTFRKTKFCTKCKNKLYNVQDFDIDSINSESCSISSNSSYISDDGFVVLDKKCSSFFEDEGLRMDDSDN</sequence>
<dbReference type="Proteomes" id="UP000789759">
    <property type="component" value="Unassembled WGS sequence"/>
</dbReference>
<protein>
    <submittedName>
        <fullName evidence="1">1535_t:CDS:1</fullName>
    </submittedName>
</protein>
<accession>A0A9N9JC87</accession>
<evidence type="ECO:0000313" key="2">
    <source>
        <dbReference type="Proteomes" id="UP000789759"/>
    </source>
</evidence>